<evidence type="ECO:0000313" key="1">
    <source>
        <dbReference type="EMBL" id="GAP42678.1"/>
    </source>
</evidence>
<gene>
    <name evidence="1" type="ORF">TBC1_11810</name>
</gene>
<evidence type="ECO:0000313" key="2">
    <source>
        <dbReference type="Proteomes" id="UP000053091"/>
    </source>
</evidence>
<keyword evidence="2" id="KW-1185">Reference proteome</keyword>
<dbReference type="EMBL" id="DF968182">
    <property type="protein sequence ID" value="GAP42678.1"/>
    <property type="molecule type" value="Genomic_DNA"/>
</dbReference>
<accession>A0A0S7C063</accession>
<proteinExistence type="predicted"/>
<protein>
    <submittedName>
        <fullName evidence="1">Uncharacterized protein</fullName>
    </submittedName>
</protein>
<name>A0A0S7C063_9BACT</name>
<dbReference type="Proteomes" id="UP000053091">
    <property type="component" value="Unassembled WGS sequence"/>
</dbReference>
<dbReference type="AlphaFoldDB" id="A0A0S7C063"/>
<reference evidence="1" key="1">
    <citation type="journal article" date="2015" name="Genome Announc.">
        <title>Draft Genome Sequence of Bacteroidales Strain TBC1, a Novel Isolate from a Methanogenic Wastewater Treatment System.</title>
        <authorList>
            <person name="Tourlousse D.M."/>
            <person name="Matsuura N."/>
            <person name="Sun L."/>
            <person name="Toyonaga M."/>
            <person name="Kuroda K."/>
            <person name="Ohashi A."/>
            <person name="Cruz R."/>
            <person name="Yamaguchi T."/>
            <person name="Sekiguchi Y."/>
        </authorList>
    </citation>
    <scope>NUCLEOTIDE SEQUENCE [LARGE SCALE GENOMIC DNA]</scope>
    <source>
        <strain evidence="1">TBC1</strain>
    </source>
</reference>
<organism evidence="1">
    <name type="scientific">Lentimicrobium saccharophilum</name>
    <dbReference type="NCBI Taxonomy" id="1678841"/>
    <lineage>
        <taxon>Bacteria</taxon>
        <taxon>Pseudomonadati</taxon>
        <taxon>Bacteroidota</taxon>
        <taxon>Bacteroidia</taxon>
        <taxon>Bacteroidales</taxon>
        <taxon>Lentimicrobiaceae</taxon>
        <taxon>Lentimicrobium</taxon>
    </lineage>
</organism>
<sequence>MNFFLIGRYPATAQKQPRLIKCLIYINIKNISIYDRFNMIL</sequence>